<dbReference type="InterPro" id="IPR012464">
    <property type="entry name" value="DUF1676"/>
</dbReference>
<dbReference type="VEuPathDB" id="VectorBase:RPRC001476"/>
<feature type="compositionally biased region" description="Polar residues" evidence="1">
    <location>
        <begin position="53"/>
        <end position="62"/>
    </location>
</feature>
<dbReference type="HOGENOM" id="CLU_495515_0_0_1"/>
<feature type="compositionally biased region" description="Acidic residues" evidence="1">
    <location>
        <begin position="76"/>
        <end position="100"/>
    </location>
</feature>
<proteinExistence type="predicted"/>
<feature type="compositionally biased region" description="Low complexity" evidence="1">
    <location>
        <begin position="523"/>
        <end position="533"/>
    </location>
</feature>
<reference evidence="4" key="1">
    <citation type="submission" date="2015-05" db="UniProtKB">
        <authorList>
            <consortium name="EnsemblMetazoa"/>
        </authorList>
    </citation>
    <scope>IDENTIFICATION</scope>
</reference>
<feature type="transmembrane region" description="Helical" evidence="2">
    <location>
        <begin position="464"/>
        <end position="484"/>
    </location>
</feature>
<dbReference type="Proteomes" id="UP000015103">
    <property type="component" value="Unassembled WGS sequence"/>
</dbReference>
<evidence type="ECO:0000256" key="2">
    <source>
        <dbReference type="SAM" id="Phobius"/>
    </source>
</evidence>
<name>T1HBR4_RHOPR</name>
<evidence type="ECO:0000256" key="1">
    <source>
        <dbReference type="SAM" id="MobiDB-lite"/>
    </source>
</evidence>
<evidence type="ECO:0000313" key="5">
    <source>
        <dbReference type="Proteomes" id="UP000015103"/>
    </source>
</evidence>
<organism evidence="4 5">
    <name type="scientific">Rhodnius prolixus</name>
    <name type="common">Triatomid bug</name>
    <dbReference type="NCBI Taxonomy" id="13249"/>
    <lineage>
        <taxon>Eukaryota</taxon>
        <taxon>Metazoa</taxon>
        <taxon>Ecdysozoa</taxon>
        <taxon>Arthropoda</taxon>
        <taxon>Hexapoda</taxon>
        <taxon>Insecta</taxon>
        <taxon>Pterygota</taxon>
        <taxon>Neoptera</taxon>
        <taxon>Paraneoptera</taxon>
        <taxon>Hemiptera</taxon>
        <taxon>Heteroptera</taxon>
        <taxon>Panheteroptera</taxon>
        <taxon>Cimicomorpha</taxon>
        <taxon>Reduviidae</taxon>
        <taxon>Triatominae</taxon>
        <taxon>Rhodnius</taxon>
    </lineage>
</organism>
<protein>
    <submittedName>
        <fullName evidence="4">Uncharacterized protein</fullName>
    </submittedName>
</protein>
<keyword evidence="5" id="KW-1185">Reference proteome</keyword>
<keyword evidence="2" id="KW-0812">Transmembrane</keyword>
<feature type="region of interest" description="Disordered" evidence="1">
    <location>
        <begin position="52"/>
        <end position="130"/>
    </location>
</feature>
<evidence type="ECO:0000256" key="3">
    <source>
        <dbReference type="SAM" id="SignalP"/>
    </source>
</evidence>
<accession>T1HBR4</accession>
<feature type="region of interest" description="Disordered" evidence="1">
    <location>
        <begin position="506"/>
        <end position="535"/>
    </location>
</feature>
<keyword evidence="2" id="KW-1133">Transmembrane helix</keyword>
<dbReference type="GO" id="GO:0016020">
    <property type="term" value="C:membrane"/>
    <property type="evidence" value="ECO:0007669"/>
    <property type="project" value="TreeGrafter"/>
</dbReference>
<feature type="chain" id="PRO_5043455873" evidence="3">
    <location>
        <begin position="22"/>
        <end position="550"/>
    </location>
</feature>
<feature type="transmembrane region" description="Helical" evidence="2">
    <location>
        <begin position="439"/>
        <end position="458"/>
    </location>
</feature>
<dbReference type="PANTHER" id="PTHR21879:SF14">
    <property type="entry name" value="OSIRIS 8"/>
    <property type="match status" value="1"/>
</dbReference>
<dbReference type="AlphaFoldDB" id="T1HBR4"/>
<sequence length="550" mass="60930">MRTLLLLAAISSWYCCCPCYGYGILTKNMIKTPEETRYERVALLTREGVKDNASITTSTSKPTTEILETTTKTEEENYEDEYEEEEDDEDEGEEDENDEELAAREQRDNSKEVGNVTVTTPTERMGPTGRTRLYPVENLWEKTSPDFWTVLSTAVGCLWNGLGMDCFTYRVVPMVKSMMGYSHYTEFHPFYSAASREDDTQVVEGRRRKHHLLGLFKLMKGALAGAIGLKTLLLPVLAGLALVAGKSLFISLASIILSAIAAWTGVKYGADRRVQAGPIDSHSQYYMITCSIVFADSLEGNLRVLYRSLEKCERTHHDLSTCIRLKAVTMLERALTSETPIVINDYLAVTPDKSALENVTTQTEQEIESTLPKNHEEKEAALDELIVDKMSRYIQSRSLRFSMPSDMSEESGYCSKFYQKCKLSRYLEKTGRKKDKGKGGGLIVAALAMGAMLIQLAMGKIALLAGKALLVGKMALLLSAVIGLKKLVGSSGGGESHQVVYATEHGGGGGGWGRSIQVKPEEQPQQQQQDQQQYHAHKLAYSAQARAQSS</sequence>
<dbReference type="InParanoid" id="T1HBR4"/>
<feature type="compositionally biased region" description="Basic and acidic residues" evidence="1">
    <location>
        <begin position="101"/>
        <end position="111"/>
    </location>
</feature>
<dbReference type="PANTHER" id="PTHR21879">
    <property type="entry name" value="FI03362P-RELATED-RELATED"/>
    <property type="match status" value="1"/>
</dbReference>
<feature type="signal peptide" evidence="3">
    <location>
        <begin position="1"/>
        <end position="21"/>
    </location>
</feature>
<feature type="transmembrane region" description="Helical" evidence="2">
    <location>
        <begin position="248"/>
        <end position="266"/>
    </location>
</feature>
<keyword evidence="3" id="KW-0732">Signal</keyword>
<feature type="transmembrane region" description="Helical" evidence="2">
    <location>
        <begin position="218"/>
        <end position="242"/>
    </location>
</feature>
<keyword evidence="2" id="KW-0472">Membrane</keyword>
<dbReference type="Pfam" id="PF07898">
    <property type="entry name" value="DUF1676"/>
    <property type="match status" value="2"/>
</dbReference>
<dbReference type="EMBL" id="ACPB03007640">
    <property type="status" value="NOT_ANNOTATED_CDS"/>
    <property type="molecule type" value="Genomic_DNA"/>
</dbReference>
<evidence type="ECO:0000313" key="4">
    <source>
        <dbReference type="EnsemblMetazoa" id="RPRC001476-PA"/>
    </source>
</evidence>
<dbReference type="eggNOG" id="ENOG502S4RJ">
    <property type="taxonomic scope" value="Eukaryota"/>
</dbReference>
<dbReference type="EnsemblMetazoa" id="RPRC001476-RA">
    <property type="protein sequence ID" value="RPRC001476-PA"/>
    <property type="gene ID" value="RPRC001476"/>
</dbReference>